<reference evidence="3 4" key="1">
    <citation type="submission" date="2020-08" db="EMBL/GenBank/DDBJ databases">
        <title>Bridging the membrane lipid divide: bacteria of the FCB group superphylum have the potential to synthesize archaeal ether lipids.</title>
        <authorList>
            <person name="Villanueva L."/>
            <person name="Von Meijenfeldt F.A.B."/>
            <person name="Westbye A.B."/>
            <person name="Yadav S."/>
            <person name="Hopmans E.C."/>
            <person name="Dutilh B.E."/>
            <person name="Sinninghe Damste J.S."/>
        </authorList>
    </citation>
    <scope>NUCLEOTIDE SEQUENCE [LARGE SCALE GENOMIC DNA]</scope>
    <source>
        <strain evidence="3">NIOZ-UU30</strain>
    </source>
</reference>
<evidence type="ECO:0000259" key="2">
    <source>
        <dbReference type="SMART" id="SM00834"/>
    </source>
</evidence>
<comment type="caution">
    <text evidence="3">The sequence shown here is derived from an EMBL/GenBank/DDBJ whole genome shotgun (WGS) entry which is preliminary data.</text>
</comment>
<evidence type="ECO:0000256" key="1">
    <source>
        <dbReference type="SAM" id="MobiDB-lite"/>
    </source>
</evidence>
<name>A0A8J6THW3_9BACT</name>
<dbReference type="InterPro" id="IPR013429">
    <property type="entry name" value="Regulatory_FmdB_Zinc_ribbon"/>
</dbReference>
<dbReference type="AlphaFoldDB" id="A0A8J6THW3"/>
<feature type="compositionally biased region" description="Basic and acidic residues" evidence="1">
    <location>
        <begin position="86"/>
        <end position="95"/>
    </location>
</feature>
<organism evidence="3 4">
    <name type="scientific">Candidatus Desulfatibia profunda</name>
    <dbReference type="NCBI Taxonomy" id="2841695"/>
    <lineage>
        <taxon>Bacteria</taxon>
        <taxon>Pseudomonadati</taxon>
        <taxon>Thermodesulfobacteriota</taxon>
        <taxon>Desulfobacteria</taxon>
        <taxon>Desulfobacterales</taxon>
        <taxon>Desulfobacterales incertae sedis</taxon>
        <taxon>Candidatus Desulfatibia</taxon>
    </lineage>
</organism>
<evidence type="ECO:0000313" key="4">
    <source>
        <dbReference type="Proteomes" id="UP000603434"/>
    </source>
</evidence>
<proteinExistence type="predicted"/>
<dbReference type="SMART" id="SM00834">
    <property type="entry name" value="CxxC_CXXC_SSSS"/>
    <property type="match status" value="1"/>
</dbReference>
<accession>A0A8J6THW3</accession>
<protein>
    <submittedName>
        <fullName evidence="3">Zinc ribbon domain-containing protein</fullName>
    </submittedName>
</protein>
<gene>
    <name evidence="3" type="ORF">H8E23_13520</name>
</gene>
<feature type="region of interest" description="Disordered" evidence="1">
    <location>
        <begin position="57"/>
        <end position="95"/>
    </location>
</feature>
<feature type="domain" description="Putative regulatory protein FmdB zinc ribbon" evidence="2">
    <location>
        <begin position="1"/>
        <end position="41"/>
    </location>
</feature>
<dbReference type="PANTHER" id="PTHR34404:SF2">
    <property type="entry name" value="CONSERVED SERINE RICH PROTEIN"/>
    <property type="match status" value="1"/>
</dbReference>
<dbReference type="Pfam" id="PF09723">
    <property type="entry name" value="Zn_ribbon_8"/>
    <property type="match status" value="1"/>
</dbReference>
<dbReference type="Proteomes" id="UP000603434">
    <property type="component" value="Unassembled WGS sequence"/>
</dbReference>
<dbReference type="PANTHER" id="PTHR34404">
    <property type="entry name" value="REGULATORY PROTEIN, FMDB FAMILY"/>
    <property type="match status" value="1"/>
</dbReference>
<evidence type="ECO:0000313" key="3">
    <source>
        <dbReference type="EMBL" id="MBC8362405.1"/>
    </source>
</evidence>
<dbReference type="NCBIfam" id="TIGR02605">
    <property type="entry name" value="CxxC_CxxC_SSSS"/>
    <property type="match status" value="1"/>
</dbReference>
<dbReference type="EMBL" id="JACNJH010000188">
    <property type="protein sequence ID" value="MBC8362405.1"/>
    <property type="molecule type" value="Genomic_DNA"/>
</dbReference>
<sequence>MPIYEYECLQCGRIDEIIQKFSDRPLAKCAHCSGKLQKLVSHSSFHLKGTGWYVTDYAGKSRNTSSSKNKEGKASSADTSKAGASKPEKSAEKTS</sequence>